<dbReference type="Proteomes" id="UP000295645">
    <property type="component" value="Unassembled WGS sequence"/>
</dbReference>
<evidence type="ECO:0000259" key="2">
    <source>
        <dbReference type="Pfam" id="PF21307"/>
    </source>
</evidence>
<dbReference type="InterPro" id="IPR012341">
    <property type="entry name" value="6hp_glycosidase-like_sf"/>
</dbReference>
<dbReference type="EMBL" id="SMCS01000005">
    <property type="protein sequence ID" value="TCV93391.1"/>
    <property type="molecule type" value="Genomic_DNA"/>
</dbReference>
<dbReference type="AlphaFoldDB" id="A0A4R3YMA1"/>
<feature type="domain" description="Glycosyl hydrolase family 95 N-terminal" evidence="1">
    <location>
        <begin position="133"/>
        <end position="275"/>
    </location>
</feature>
<protein>
    <submittedName>
        <fullName evidence="4">Alpha-L-fucosidase 2</fullName>
    </submittedName>
</protein>
<dbReference type="Pfam" id="PF21307">
    <property type="entry name" value="Glyco_hydro_95_C"/>
    <property type="match status" value="1"/>
</dbReference>
<feature type="domain" description="Glycosyl hydrolase family 95 N-terminal" evidence="1">
    <location>
        <begin position="65"/>
        <end position="115"/>
    </location>
</feature>
<dbReference type="Pfam" id="PF22124">
    <property type="entry name" value="Glyco_hydro_95_cat"/>
    <property type="match status" value="1"/>
</dbReference>
<dbReference type="PROSITE" id="PS51318">
    <property type="entry name" value="TAT"/>
    <property type="match status" value="1"/>
</dbReference>
<dbReference type="GO" id="GO:0005975">
    <property type="term" value="P:carbohydrate metabolic process"/>
    <property type="evidence" value="ECO:0007669"/>
    <property type="project" value="InterPro"/>
</dbReference>
<keyword evidence="5" id="KW-1185">Reference proteome</keyword>
<evidence type="ECO:0000259" key="1">
    <source>
        <dbReference type="Pfam" id="PF14498"/>
    </source>
</evidence>
<dbReference type="InterPro" id="IPR006311">
    <property type="entry name" value="TAT_signal"/>
</dbReference>
<dbReference type="PANTHER" id="PTHR31084:SF3">
    <property type="entry name" value="ALPHA-FUCOSIDASE A"/>
    <property type="match status" value="1"/>
</dbReference>
<dbReference type="PANTHER" id="PTHR31084">
    <property type="entry name" value="ALPHA-L-FUCOSIDASE 2"/>
    <property type="match status" value="1"/>
</dbReference>
<accession>A0A4R3YMA1</accession>
<feature type="domain" description="Alpha fucosidase A-like C-terminal" evidence="2">
    <location>
        <begin position="730"/>
        <end position="794"/>
    </location>
</feature>
<dbReference type="InterPro" id="IPR016518">
    <property type="entry name" value="Alpha-L-fucosidase"/>
</dbReference>
<dbReference type="Pfam" id="PF14498">
    <property type="entry name" value="Glyco_hyd_65N_2"/>
    <property type="match status" value="2"/>
</dbReference>
<dbReference type="InterPro" id="IPR027414">
    <property type="entry name" value="GH95_N_dom"/>
</dbReference>
<comment type="caution">
    <text evidence="4">The sequence shown here is derived from an EMBL/GenBank/DDBJ whole genome shotgun (WGS) entry which is preliminary data.</text>
</comment>
<name>A0A4R3YMA1_9GAMM</name>
<dbReference type="Gene3D" id="1.50.10.10">
    <property type="match status" value="1"/>
</dbReference>
<dbReference type="InterPro" id="IPR049053">
    <property type="entry name" value="AFCA-like_C"/>
</dbReference>
<dbReference type="PIRSF" id="PIRSF007663">
    <property type="entry name" value="UCP007663"/>
    <property type="match status" value="1"/>
</dbReference>
<feature type="domain" description="Glycosyl hydrolase family 95 catalytic" evidence="3">
    <location>
        <begin position="306"/>
        <end position="727"/>
    </location>
</feature>
<dbReference type="GO" id="GO:0004560">
    <property type="term" value="F:alpha-L-fucosidase activity"/>
    <property type="evidence" value="ECO:0007669"/>
    <property type="project" value="InterPro"/>
</dbReference>
<reference evidence="4 5" key="1">
    <citation type="submission" date="2019-03" db="EMBL/GenBank/DDBJ databases">
        <title>Above-ground endophytic microbial communities from plants in different locations in the United States.</title>
        <authorList>
            <person name="Frank C."/>
        </authorList>
    </citation>
    <scope>NUCLEOTIDE SEQUENCE [LARGE SCALE GENOMIC DNA]</scope>
    <source>
        <strain evidence="4 5">LP_13_YM</strain>
    </source>
</reference>
<evidence type="ECO:0000313" key="4">
    <source>
        <dbReference type="EMBL" id="TCV93391.1"/>
    </source>
</evidence>
<dbReference type="InterPro" id="IPR008928">
    <property type="entry name" value="6-hairpin_glycosidase_sf"/>
</dbReference>
<dbReference type="RefSeq" id="WP_207906849.1">
    <property type="nucleotide sequence ID" value="NZ_SMCS01000005.1"/>
</dbReference>
<sequence length="810" mass="88535">MKNENEGKTSPEDLPQELAARRRFLKMTGTLTALLPMLGLPTFTACAAVQRPTGPSPLAGRKLGLWYDTPAVEANVLREGLPIGNGRLGALVGGDPTRDFLYLTDGSMWLGGRNASLDGNGQFGYATSDFGSLVMLAKLYLSVDGHEFSSLTDYRRELDLSNGYVRVSYKKDGVAYVREIFASHPDDIVVVHLSQSGGGVYSGAIDLQGTHNETTHGDAGKPFSYFSGTLDNGLKYAATVKAVGSSGKVASSGSTLRFDGCKSLTVVFCGGTNYTPNLATGYMDPALDPLTLATRKVDAALKLSSQVLLRTHVADHRGLFDAMSVDLGASSNEQRGMDSWTRLQARAEAGAAADPELEATYLQFGRYLTIVGSRDKLPTGLQGLWLSDNASPWMADYHSDINIQMNYWLPDRAGLSSCFDALATYCLDQFDSWTALTQQFFNDPSNGFRNSSGKLAGWTLAISTNIYGGNGWWWHPAGSAWLCNSLYQHYQYVPDRDYLTRIYPLLKGACQFWEARLLTVNVTDPATGLKRDVLIDDSDWSPEQGPTNAKGITYAQELVWDLFENYRQASRLLRRDADYAATIGRLQARLYLPQISSETGWLEEWMTPDNLGETTHRHLSPLIGFFPGDRINTDTSPPALIDGVTRLLEARGMTGYGWGCAWRAICWARLKNADNAYQLLLTNLLPSKNHGNGTSQNFFDFYKLDENSDAFQIDANFGTPTAMLEMLLYSRPGSIELLPALPKAWAASGSVSGIGARGGFKVDLRWRDGKIMAVTVHSVGGTQTTLKYGAQSKTISLQAGESITVEPEIG</sequence>
<dbReference type="SUPFAM" id="SSF48208">
    <property type="entry name" value="Six-hairpin glycosidases"/>
    <property type="match status" value="1"/>
</dbReference>
<dbReference type="InterPro" id="IPR054363">
    <property type="entry name" value="GH95_cat"/>
</dbReference>
<gene>
    <name evidence="4" type="ORF">EC912_105252</name>
</gene>
<evidence type="ECO:0000313" key="5">
    <source>
        <dbReference type="Proteomes" id="UP000295645"/>
    </source>
</evidence>
<proteinExistence type="predicted"/>
<evidence type="ECO:0000259" key="3">
    <source>
        <dbReference type="Pfam" id="PF22124"/>
    </source>
</evidence>
<organism evidence="4 5">
    <name type="scientific">Luteibacter rhizovicinus</name>
    <dbReference type="NCBI Taxonomy" id="242606"/>
    <lineage>
        <taxon>Bacteria</taxon>
        <taxon>Pseudomonadati</taxon>
        <taxon>Pseudomonadota</taxon>
        <taxon>Gammaproteobacteria</taxon>
        <taxon>Lysobacterales</taxon>
        <taxon>Rhodanobacteraceae</taxon>
        <taxon>Luteibacter</taxon>
    </lineage>
</organism>